<dbReference type="InterPro" id="IPR045609">
    <property type="entry name" value="DUF6451"/>
</dbReference>
<evidence type="ECO:0000313" key="3">
    <source>
        <dbReference type="Proteomes" id="UP001186944"/>
    </source>
</evidence>
<dbReference type="PANTHER" id="PTHR47027">
    <property type="entry name" value="REVERSE TRANSCRIPTASE DOMAIN-CONTAINING PROTEIN"/>
    <property type="match status" value="1"/>
</dbReference>
<reference evidence="2" key="1">
    <citation type="submission" date="2019-08" db="EMBL/GenBank/DDBJ databases">
        <title>The improved chromosome-level genome for the pearl oyster Pinctada fucata martensii using PacBio sequencing and Hi-C.</title>
        <authorList>
            <person name="Zheng Z."/>
        </authorList>
    </citation>
    <scope>NUCLEOTIDE SEQUENCE</scope>
    <source>
        <strain evidence="2">ZZ-2019</strain>
        <tissue evidence="2">Adductor muscle</tissue>
    </source>
</reference>
<dbReference type="Proteomes" id="UP001186944">
    <property type="component" value="Unassembled WGS sequence"/>
</dbReference>
<comment type="caution">
    <text evidence="2">The sequence shown here is derived from an EMBL/GenBank/DDBJ whole genome shotgun (WGS) entry which is preliminary data.</text>
</comment>
<proteinExistence type="predicted"/>
<feature type="domain" description="DUF6451" evidence="1">
    <location>
        <begin position="44"/>
        <end position="76"/>
    </location>
</feature>
<organism evidence="2 3">
    <name type="scientific">Pinctada imbricata</name>
    <name type="common">Atlantic pearl-oyster</name>
    <name type="synonym">Pinctada martensii</name>
    <dbReference type="NCBI Taxonomy" id="66713"/>
    <lineage>
        <taxon>Eukaryota</taxon>
        <taxon>Metazoa</taxon>
        <taxon>Spiralia</taxon>
        <taxon>Lophotrochozoa</taxon>
        <taxon>Mollusca</taxon>
        <taxon>Bivalvia</taxon>
        <taxon>Autobranchia</taxon>
        <taxon>Pteriomorphia</taxon>
        <taxon>Pterioida</taxon>
        <taxon>Pterioidea</taxon>
        <taxon>Pteriidae</taxon>
        <taxon>Pinctada</taxon>
    </lineage>
</organism>
<name>A0AA88XNE7_PINIB</name>
<gene>
    <name evidence="2" type="ORF">FSP39_012217</name>
</gene>
<dbReference type="EMBL" id="VSWD01000013">
    <property type="protein sequence ID" value="KAK3084362.1"/>
    <property type="molecule type" value="Genomic_DNA"/>
</dbReference>
<evidence type="ECO:0000259" key="1">
    <source>
        <dbReference type="Pfam" id="PF20049"/>
    </source>
</evidence>
<dbReference type="Pfam" id="PF20049">
    <property type="entry name" value="DUF6451"/>
    <property type="match status" value="1"/>
</dbReference>
<protein>
    <recommendedName>
        <fullName evidence="1">DUF6451 domain-containing protein</fullName>
    </recommendedName>
</protein>
<dbReference type="PANTHER" id="PTHR47027:SF25">
    <property type="entry name" value="REVERSE TRANSCRIPTASE DOMAIN-CONTAINING PROTEIN"/>
    <property type="match status" value="1"/>
</dbReference>
<keyword evidence="3" id="KW-1185">Reference proteome</keyword>
<sequence length="215" mass="25303">MEQVKIEGKKIPDVETFIYLGGVVTSKGGCDEDISNRLCKAKTQFRRLRKIWSSSCFSVQTKIKLFNSLAMSVLTYGSETWKTTERDKKKLDTFQNRCLRQLLRVRWPDKISKEELHRRTRTTNVSETVKHRKWKWVGHVLRMNDTRICTNALTWQPKGKRKVGRQKTTWRRTTEQERSELGWNSWASARAVARDRGRWKQFIGALCASGHEENR</sequence>
<dbReference type="AlphaFoldDB" id="A0AA88XNE7"/>
<evidence type="ECO:0000313" key="2">
    <source>
        <dbReference type="EMBL" id="KAK3084362.1"/>
    </source>
</evidence>
<accession>A0AA88XNE7</accession>